<feature type="binding site" evidence="12">
    <location>
        <position position="215"/>
    </location>
    <ligand>
        <name>Ca(2+)</name>
        <dbReference type="ChEBI" id="CHEBI:29108"/>
        <label>2</label>
    </ligand>
</feature>
<dbReference type="SUPFAM" id="SSF55486">
    <property type="entry name" value="Metalloproteases ('zincins'), catalytic domain"/>
    <property type="match status" value="1"/>
</dbReference>
<feature type="domain" description="Peptidase metallopeptidase" evidence="15">
    <location>
        <begin position="163"/>
        <end position="319"/>
    </location>
</feature>
<evidence type="ECO:0000256" key="13">
    <source>
        <dbReference type="PIRSR" id="PIRSR621190-5"/>
    </source>
</evidence>
<dbReference type="SMART" id="SM00235">
    <property type="entry name" value="ZnMc"/>
    <property type="match status" value="1"/>
</dbReference>
<dbReference type="Pfam" id="PF00413">
    <property type="entry name" value="Peptidase_M10"/>
    <property type="match status" value="1"/>
</dbReference>
<dbReference type="InterPro" id="IPR036365">
    <property type="entry name" value="PGBD-like_sf"/>
</dbReference>
<evidence type="ECO:0000313" key="16">
    <source>
        <dbReference type="EMBL" id="PQQ01427.1"/>
    </source>
</evidence>
<keyword evidence="5" id="KW-0378">Hydrolase</keyword>
<evidence type="ECO:0000256" key="4">
    <source>
        <dbReference type="ARBA" id="ARBA00022729"/>
    </source>
</evidence>
<feature type="binding site" evidence="11">
    <location>
        <position position="284"/>
    </location>
    <ligand>
        <name>Zn(2+)</name>
        <dbReference type="ChEBI" id="CHEBI:29105"/>
        <label>2</label>
        <note>catalytic</note>
    </ligand>
</feature>
<keyword evidence="7" id="KW-0482">Metalloprotease</keyword>
<feature type="short sequence motif" description="Cysteine switch" evidence="13">
    <location>
        <begin position="120"/>
        <end position="155"/>
    </location>
</feature>
<evidence type="ECO:0000256" key="5">
    <source>
        <dbReference type="ARBA" id="ARBA00022801"/>
    </source>
</evidence>
<feature type="binding site" evidence="11">
    <location>
        <position position="274"/>
    </location>
    <ligand>
        <name>Zn(2+)</name>
        <dbReference type="ChEBI" id="CHEBI:29105"/>
        <label>2</label>
        <note>catalytic</note>
    </ligand>
</feature>
<dbReference type="PIRSF" id="PIRSF001191">
    <property type="entry name" value="Peptidase_M10A_matrix"/>
    <property type="match status" value="1"/>
</dbReference>
<dbReference type="AlphaFoldDB" id="A0A314Y6U9"/>
<dbReference type="GO" id="GO:0004222">
    <property type="term" value="F:metalloendopeptidase activity"/>
    <property type="evidence" value="ECO:0007669"/>
    <property type="project" value="InterPro"/>
</dbReference>
<reference evidence="16 17" key="1">
    <citation type="submission" date="2018-02" db="EMBL/GenBank/DDBJ databases">
        <title>Draft genome of wild Prunus yedoensis var. nudiflora.</title>
        <authorList>
            <person name="Baek S."/>
            <person name="Kim J.-H."/>
            <person name="Choi K."/>
            <person name="Kim G.-B."/>
            <person name="Cho A."/>
            <person name="Jang H."/>
            <person name="Shin C.-H."/>
            <person name="Yu H.-J."/>
            <person name="Mun J.-H."/>
        </authorList>
    </citation>
    <scope>NUCLEOTIDE SEQUENCE [LARGE SCALE GENOMIC DNA]</scope>
    <source>
        <strain evidence="17">cv. Jeju island</strain>
        <tissue evidence="16">Leaf</tissue>
    </source>
</reference>
<dbReference type="PANTHER" id="PTHR10201:SF213">
    <property type="entry name" value="METALLOENDOPROTEINASE 2-MMP-LIKE"/>
    <property type="match status" value="1"/>
</dbReference>
<keyword evidence="12" id="KW-0106">Calcium</keyword>
<dbReference type="CDD" id="cd04278">
    <property type="entry name" value="ZnMc_MMP"/>
    <property type="match status" value="1"/>
</dbReference>
<dbReference type="OrthoDB" id="406838at2759"/>
<feature type="binding site" evidence="12">
    <location>
        <position position="232"/>
    </location>
    <ligand>
        <name>Ca(2+)</name>
        <dbReference type="ChEBI" id="CHEBI:29108"/>
        <label>3</label>
    </ligand>
</feature>
<dbReference type="InterPro" id="IPR021190">
    <property type="entry name" value="Pept_M10A"/>
</dbReference>
<dbReference type="InterPro" id="IPR001818">
    <property type="entry name" value="Pept_M10_metallopeptidase"/>
</dbReference>
<dbReference type="InterPro" id="IPR002477">
    <property type="entry name" value="Peptidoglycan-bd-like"/>
</dbReference>
<feature type="signal peptide" evidence="14">
    <location>
        <begin position="1"/>
        <end position="27"/>
    </location>
</feature>
<evidence type="ECO:0000256" key="14">
    <source>
        <dbReference type="SAM" id="SignalP"/>
    </source>
</evidence>
<dbReference type="GO" id="GO:0006508">
    <property type="term" value="P:proteolysis"/>
    <property type="evidence" value="ECO:0007669"/>
    <property type="project" value="UniProtKB-KW"/>
</dbReference>
<evidence type="ECO:0000256" key="10">
    <source>
        <dbReference type="PIRSR" id="PIRSR001191-1"/>
    </source>
</evidence>
<feature type="binding site" evidence="12">
    <location>
        <position position="292"/>
    </location>
    <ligand>
        <name>Zn(2+)</name>
        <dbReference type="ChEBI" id="CHEBI:29105"/>
        <label>2</label>
        <note>catalytic</note>
    </ligand>
</feature>
<evidence type="ECO:0000256" key="7">
    <source>
        <dbReference type="ARBA" id="ARBA00023049"/>
    </source>
</evidence>
<keyword evidence="6 11" id="KW-0862">Zinc</keyword>
<keyword evidence="4 14" id="KW-0732">Signal</keyword>
<feature type="binding site" evidence="12">
    <location>
        <position position="227"/>
    </location>
    <ligand>
        <name>Zn(2+)</name>
        <dbReference type="ChEBI" id="CHEBI:29105"/>
        <label>1</label>
    </ligand>
</feature>
<feature type="binding site" evidence="12">
    <location>
        <position position="255"/>
    </location>
    <ligand>
        <name>Ca(2+)</name>
        <dbReference type="ChEBI" id="CHEBI:29108"/>
        <label>3</label>
    </ligand>
</feature>
<feature type="binding site" evidence="12">
    <location>
        <position position="240"/>
    </location>
    <ligand>
        <name>Zn(2+)</name>
        <dbReference type="ChEBI" id="CHEBI:29105"/>
        <label>1</label>
    </ligand>
</feature>
<dbReference type="PANTHER" id="PTHR10201">
    <property type="entry name" value="MATRIX METALLOPROTEINASE"/>
    <property type="match status" value="1"/>
</dbReference>
<dbReference type="EMBL" id="PJQY01001561">
    <property type="protein sequence ID" value="PQQ01427.1"/>
    <property type="molecule type" value="Genomic_DNA"/>
</dbReference>
<dbReference type="GO" id="GO:0008270">
    <property type="term" value="F:zinc ion binding"/>
    <property type="evidence" value="ECO:0007669"/>
    <property type="project" value="InterPro"/>
</dbReference>
<evidence type="ECO:0000256" key="1">
    <source>
        <dbReference type="ARBA" id="ARBA00009614"/>
    </source>
</evidence>
<dbReference type="PRINTS" id="PR00138">
    <property type="entry name" value="MATRIXIN"/>
</dbReference>
<sequence length="319" mass="35809">MALKTLCSLFTFTFLLNLLSLLSYAASSLEPHNKNSSAFEFLDHLKGVHKGDHIQGIHDLKLYLEKFGYLSYAHAKHNPHADDDDFDDFLELAVKTYQLNYHLKTTGTLDAKTVSKMMMPRCGVADIINGATSMQSGKKKHHGHNHNHDSNFYGVSHYSFFKGKLKWPRSKHHLTYAFLPTTPTEAMGPISRAFRTWAANTHFRFSRSQNYKRADIKISFEYGDHGDGSSFDGPGGVLAHAYAPTYGKFHYDAEEPWSVGALEGYYDLETVALHEIGHLLGLGHSLVEGAVMYPYIASGATNLYLHDDDIQGIKVLYKS</sequence>
<accession>A0A314Y6U9</accession>
<evidence type="ECO:0000256" key="9">
    <source>
        <dbReference type="ARBA" id="ARBA00023180"/>
    </source>
</evidence>
<feature type="binding site" evidence="12">
    <location>
        <position position="255"/>
    </location>
    <ligand>
        <name>Ca(2+)</name>
        <dbReference type="ChEBI" id="CHEBI:29108"/>
        <label>1</label>
    </ligand>
</feature>
<keyword evidence="9" id="KW-0325">Glycoprotein</keyword>
<evidence type="ECO:0000259" key="15">
    <source>
        <dbReference type="SMART" id="SM00235"/>
    </source>
</evidence>
<evidence type="ECO:0000256" key="11">
    <source>
        <dbReference type="PIRSR" id="PIRSR001191-2"/>
    </source>
</evidence>
<evidence type="ECO:0000313" key="17">
    <source>
        <dbReference type="Proteomes" id="UP000250321"/>
    </source>
</evidence>
<dbReference type="Pfam" id="PF01471">
    <property type="entry name" value="PG_binding_1"/>
    <property type="match status" value="1"/>
</dbReference>
<organism evidence="16 17">
    <name type="scientific">Prunus yedoensis var. nudiflora</name>
    <dbReference type="NCBI Taxonomy" id="2094558"/>
    <lineage>
        <taxon>Eukaryota</taxon>
        <taxon>Viridiplantae</taxon>
        <taxon>Streptophyta</taxon>
        <taxon>Embryophyta</taxon>
        <taxon>Tracheophyta</taxon>
        <taxon>Spermatophyta</taxon>
        <taxon>Magnoliopsida</taxon>
        <taxon>eudicotyledons</taxon>
        <taxon>Gunneridae</taxon>
        <taxon>Pentapetalae</taxon>
        <taxon>rosids</taxon>
        <taxon>fabids</taxon>
        <taxon>Rosales</taxon>
        <taxon>Rosaceae</taxon>
        <taxon>Amygdaloideae</taxon>
        <taxon>Amygdaleae</taxon>
        <taxon>Prunus</taxon>
    </lineage>
</organism>
<comment type="similarity">
    <text evidence="1">Belongs to the peptidase M10A family. Matrix metalloproteinases (MMPs) subfamily.</text>
</comment>
<feature type="binding site" description="in inhibited form" evidence="12">
    <location>
        <position position="122"/>
    </location>
    <ligand>
        <name>Zn(2+)</name>
        <dbReference type="ChEBI" id="CHEBI:29105"/>
        <label>2</label>
        <note>catalytic</note>
    </ligand>
</feature>
<keyword evidence="17" id="KW-1185">Reference proteome</keyword>
<dbReference type="STRING" id="2094558.A0A314Y6U9"/>
<dbReference type="Proteomes" id="UP000250321">
    <property type="component" value="Unassembled WGS sequence"/>
</dbReference>
<evidence type="ECO:0000256" key="6">
    <source>
        <dbReference type="ARBA" id="ARBA00022833"/>
    </source>
</evidence>
<proteinExistence type="inferred from homology"/>
<dbReference type="InterPro" id="IPR024079">
    <property type="entry name" value="MetalloPept_cat_dom_sf"/>
</dbReference>
<dbReference type="FunFam" id="3.40.390.10:FF:000018">
    <property type="entry name" value="Metalloendoproteinase 1"/>
    <property type="match status" value="1"/>
</dbReference>
<dbReference type="Gene3D" id="3.40.390.10">
    <property type="entry name" value="Collagenase (Catalytic Domain)"/>
    <property type="match status" value="1"/>
</dbReference>
<comment type="cofactor">
    <cofactor evidence="12">
        <name>Zn(2+)</name>
        <dbReference type="ChEBI" id="CHEBI:29105"/>
    </cofactor>
    <text evidence="12">Binds 2 Zn(2+) ions per subunit.</text>
</comment>
<evidence type="ECO:0000256" key="12">
    <source>
        <dbReference type="PIRSR" id="PIRSR621190-2"/>
    </source>
</evidence>
<evidence type="ECO:0000256" key="8">
    <source>
        <dbReference type="ARBA" id="ARBA00023145"/>
    </source>
</evidence>
<keyword evidence="8" id="KW-0865">Zymogen</keyword>
<feature type="binding site" evidence="12">
    <location>
        <position position="225"/>
    </location>
    <ligand>
        <name>Zn(2+)</name>
        <dbReference type="ChEBI" id="CHEBI:29105"/>
        <label>1</label>
    </ligand>
</feature>
<evidence type="ECO:0000256" key="3">
    <source>
        <dbReference type="ARBA" id="ARBA00022723"/>
    </source>
</evidence>
<gene>
    <name evidence="16" type="ORF">Pyn_24092</name>
</gene>
<feature type="binding site" evidence="11">
    <location>
        <position position="278"/>
    </location>
    <ligand>
        <name>Zn(2+)</name>
        <dbReference type="ChEBI" id="CHEBI:29105"/>
        <label>2</label>
        <note>catalytic</note>
    </ligand>
</feature>
<dbReference type="InterPro" id="IPR033739">
    <property type="entry name" value="M10A_MMP"/>
</dbReference>
<dbReference type="InterPro" id="IPR006026">
    <property type="entry name" value="Peptidase_Metallo"/>
</dbReference>
<feature type="active site" evidence="10">
    <location>
        <position position="275"/>
    </location>
</feature>
<comment type="cofactor">
    <cofactor evidence="12">
        <name>Ca(2+)</name>
        <dbReference type="ChEBI" id="CHEBI:29108"/>
    </cofactor>
    <text evidence="12">Can bind about 5 Ca(2+) ions per subunit.</text>
</comment>
<dbReference type="GO" id="GO:0030198">
    <property type="term" value="P:extracellular matrix organization"/>
    <property type="evidence" value="ECO:0007669"/>
    <property type="project" value="TreeGrafter"/>
</dbReference>
<keyword evidence="2" id="KW-0645">Protease</keyword>
<dbReference type="GO" id="GO:0030574">
    <property type="term" value="P:collagen catabolic process"/>
    <property type="evidence" value="ECO:0007669"/>
    <property type="project" value="TreeGrafter"/>
</dbReference>
<protein>
    <submittedName>
        <fullName evidence="16">Metalloendoproteinase 2-MMP</fullName>
    </submittedName>
</protein>
<feature type="chain" id="PRO_5016329905" evidence="14">
    <location>
        <begin position="28"/>
        <end position="319"/>
    </location>
</feature>
<feature type="binding site" evidence="12">
    <location>
        <position position="250"/>
    </location>
    <ligand>
        <name>Zn(2+)</name>
        <dbReference type="ChEBI" id="CHEBI:29105"/>
        <label>1</label>
    </ligand>
</feature>
<feature type="binding site" evidence="12">
    <location>
        <position position="233"/>
    </location>
    <ligand>
        <name>Ca(2+)</name>
        <dbReference type="ChEBI" id="CHEBI:29108"/>
        <label>3</label>
    </ligand>
</feature>
<feature type="binding site" evidence="12">
    <location>
        <position position="252"/>
    </location>
    <ligand>
        <name>Ca(2+)</name>
        <dbReference type="ChEBI" id="CHEBI:29108"/>
        <label>3</label>
    </ligand>
</feature>
<dbReference type="SUPFAM" id="SSF47090">
    <property type="entry name" value="PGBD-like"/>
    <property type="match status" value="1"/>
</dbReference>
<keyword evidence="3 11" id="KW-0479">Metal-binding</keyword>
<name>A0A314Y6U9_PRUYE</name>
<evidence type="ECO:0000256" key="2">
    <source>
        <dbReference type="ARBA" id="ARBA00022670"/>
    </source>
</evidence>
<dbReference type="GO" id="GO:0031012">
    <property type="term" value="C:extracellular matrix"/>
    <property type="evidence" value="ECO:0007669"/>
    <property type="project" value="InterPro"/>
</dbReference>
<comment type="caution">
    <text evidence="16">The sequence shown here is derived from an EMBL/GenBank/DDBJ whole genome shotgun (WGS) entry which is preliminary data.</text>
</comment>